<dbReference type="PANTHER" id="PTHR13743">
    <property type="entry name" value="BEIGE/BEACH-RELATED"/>
    <property type="match status" value="1"/>
</dbReference>
<evidence type="ECO:0000256" key="1">
    <source>
        <dbReference type="SAM" id="MobiDB-lite"/>
    </source>
</evidence>
<organism evidence="4 5">
    <name type="scientific">Tritrichomonas musculus</name>
    <dbReference type="NCBI Taxonomy" id="1915356"/>
    <lineage>
        <taxon>Eukaryota</taxon>
        <taxon>Metamonada</taxon>
        <taxon>Parabasalia</taxon>
        <taxon>Tritrichomonadida</taxon>
        <taxon>Tritrichomonadidae</taxon>
        <taxon>Tritrichomonas</taxon>
    </lineage>
</organism>
<feature type="compositionally biased region" description="Basic and acidic residues" evidence="1">
    <location>
        <begin position="1696"/>
        <end position="1734"/>
    </location>
</feature>
<dbReference type="Pfam" id="PF02138">
    <property type="entry name" value="Beach"/>
    <property type="match status" value="1"/>
</dbReference>
<keyword evidence="2" id="KW-1133">Transmembrane helix</keyword>
<dbReference type="InterPro" id="IPR011044">
    <property type="entry name" value="Quino_amine_DH_bsu"/>
</dbReference>
<accession>A0ABR2H5V3</accession>
<evidence type="ECO:0000256" key="2">
    <source>
        <dbReference type="SAM" id="Phobius"/>
    </source>
</evidence>
<reference evidence="4 5" key="1">
    <citation type="submission" date="2024-04" db="EMBL/GenBank/DDBJ databases">
        <title>Tritrichomonas musculus Genome.</title>
        <authorList>
            <person name="Alves-Ferreira E."/>
            <person name="Grigg M."/>
            <person name="Lorenzi H."/>
            <person name="Galac M."/>
        </authorList>
    </citation>
    <scope>NUCLEOTIDE SEQUENCE [LARGE SCALE GENOMIC DNA]</scope>
    <source>
        <strain evidence="4 5">EAF2021</strain>
    </source>
</reference>
<keyword evidence="2" id="KW-0812">Transmembrane</keyword>
<dbReference type="PROSITE" id="PS50197">
    <property type="entry name" value="BEACH"/>
    <property type="match status" value="1"/>
</dbReference>
<dbReference type="SMART" id="SM01026">
    <property type="entry name" value="Beach"/>
    <property type="match status" value="1"/>
</dbReference>
<evidence type="ECO:0000313" key="5">
    <source>
        <dbReference type="Proteomes" id="UP001470230"/>
    </source>
</evidence>
<name>A0ABR2H5V3_9EUKA</name>
<keyword evidence="5" id="KW-1185">Reference proteome</keyword>
<sequence length="2931" mass="339388">MFNIVKGIFRSQSNSGKNTAKGYNKDISDFEENLNQIDNLPSSDQVTNFLLLSANFVNTFSSLNSNQVKSEQIFPIYQKYLKYVTDFSDIIFEEKNGEYEYIFKNLKLIGHQLGSIPDSVKFVQFFYLVLRTAKNGDIQCLKSSSSFSVFLFRDESFFRDFSIEMDGLTSIFTSFFITNNKEAINYLTELLFQVVPSTYYKTPSQTTLAVCKDAMNSQNCPECAYFLCNYLALLSANCSEDVLEGFYKEDGFTCLNHFLVTYCDKTAIKQCYEILLLKKGKPKKTSLKALFEIYSVIPDNQEIALEILNSLQTDDIQKLVPIHYWVLNEDVMKEESILTIVAIMLKIGIVSYVANIFAIIEKCPKYKRYFLELIFVSLNEKGLDPENLVEPRKINYPKSTNSKISTKADNSFLSRFVLRSKADQLKDSLLNDSKYFKEILIAAYSCPKSAKIREEVISKIIHIYNTEELSDLIIQMLQVEITCEMFILLLSNFLNPLICNLFIYMIENHLCPFEYEYFVTQNGFSSFNVLLEDKKDKEDQSFFMNFIITALGLITKNGPKNEIDEWILSLPNDSILFNEEYHENLAKIAINESTLFLNIPSLLLFSVLIYNNKKEEPKGPLFDLTSPICLYNAGKYGIPMFSKRNMKIVDSVPFYNVIVNRYINPTIYNEISEDFDHYPSFINTSDVDQYLKGYKLPNFELFELYFSGSDDSDPSITFKDIERNCSSLNQIRSVEFRFFVPSKYEDPRVSIFRSSILNIQYFKGILTFQTHNRHDSTNVIINKDNIFVHVKLIFNAGKAIVKVAVEPIDPTIVNSNNEYTIKPYEKVLDIDQAFPTVVTFGGRYSNAKNDQETGENELSPYRLIFDRYIFINNRLALLENSNGSAYKVPYSSFYSYIMKDRARIESMFLKLEEHKNTQHFTPLYISILLMIKYLKRELYDDSPSNNPISFSLYITEVNSNACTGFADIISKEYLFSRLLFSLKRCVSSISSNILVYLHQLPYSYLDEEDFADFTYITLIDFEIYFLFDKQLMLSYLNLVKNDISDSKLLVNKLIEYKTTMFLIAVIKRSDEILHISDEILKMIYTILINIGSEQNACLYKLINESVIVSYWKFHFVIESFPIQSVMELQQVESPLQVSFLNTVKRILKSLKEPKLQLQYFVQYSLFFNDERSLVFFEIIAHYSYYIPHYIDLDKCPYLSYAFARFADNEKAWLIAFTILGGYQELLTEFPKTLQIRMTKFSPVILIMLIRLLSLQALSVLKGDDKIENEELADKVFTSLMSIQLTDFVYFSTDLKLISLLSNFGIIPKSILLSFDDNVRTPIKLNDEPVKMSSIDLSYYKDLDFFKEPELLNSTIEITKLPDFADDLVNTEWVNLLDFTRLISFITKIILSTDFSIFGSIAVGNALMYTPYQKLFAKELIFSILTHFQNVNKNESSFKKSIGNFMNVVSIAARCSIFADCYLKFLDKVIAFIKTWCYSKSQDQSYYSKELRDIVLYSLTFITNEKEIQERNKLLTANKDLLYNHQMNENADYATIVNFYIFMSPKDAQRQSNATQIVEKFSQIEAMISKHFRINEFASYSNISLSPMSSLASLFSSTMTVSAIPISGSVRVQNAKKILEWAEHFLLNTSRINLYVRAMKAAYLYQSTLYQFDHIQIYCRVLEQKLFKCIKDEYMYKQNYLPFKINKKKPSQNIENETNKTTENETNKTTENETNKTTENENNKTTENENNKTTENENNNVVDENNKTVVDDESADNVCGVKSFYLSQICEPYYSPRNVCPSPFEILMPPTDEKVSDQSIFKPNKNLEISSKIEYVDFFGHLMFPYQWCQDLSIFKHSYVFTPEGANNEDNSFFNIKSLIDPKNNAFKFATSNTSKEVRKTILRDFIKIFGTFSLCFEVDLIFYVHTIPTLLFVQEDKIILLLLSTKQNFLVKQYEHPLLLIPLSQEILLNEYHDTSIFCGHYVLTFQDRRLVKYDEHYYLHEKRSLSLFYIYDPNIVLVFKSTKELELILSKKFNVINRYSNNTLIHNNENFYNHDNYNLNLSIHNFNITQLQSHKKTNNNNNGSYVYYSYIQSLPRSSFFMIATPIKEIILFWLEHEISSFDYLIYLNMLGCRSFVDLSQYPVFPWICALIQNHLKIRDLTKPMGQLSSERAKHFDDIYEGLKEGYFYGCHYSNPGIILWYLMRMPPFNYLTWELNNGWDAQSRTFRSFTNAYISASTLNPTDVKELVPEIYSIPMSLTNESNLNCRPGNVKLPTTEDNLELSSSLFVSVNRKFLEEASNLNDWIDLIFGYKQKGEEALKCKNIFLPTSYHDSTPETTSMDKKVFKDHVNNFGQCPKQLFETIYHPSRTVRITKTVEDFSRSLKVQVPYGAYCFYQMFFVLNKVNIFEKRSTNVHSISKSRPGSLKKRIIQTIVGKNETKKDALNEPNSFYSFYLTLNSSQLNDPYFLRSGIDECTRFIHFNTNEKKDGMNVASGQIEIRWKLINTDGLIVPIQSIPIIPNGIEKYIDQSLIDSQSNENWMFPFNLSSYIFSQPVEQNLEGCSFVVNYESDEVLTIRKINNSINNNLTKIFNSTDNIENIQPSQFNSSSELIAVYKDNDGHHLNHFSISDNGAYVVASYDNGLAKVLRIDYEKSIPQRIRLIATFSQNSEILLSKISTRDMIVFSVTNNGKLVIWSYATRLKQREFDLELGEKSVIRETDHKLMDNNCSRCCDVVDVINDDFDGCVTVLLIDKILQFETNGTSVLRRFVLNNCERKDLVYFTSIALYPLDFTFDKRVLVVGDNLGSIYFFAVAVPLLGEIDTDSVAISGEDYKEISDSIDNEINENKDNDESKANNGELKLMGIHKGLLRAAVSSIFIDREAQAIIANDQRGGSIIIKMDSFLIFDKIERCEKCLNEKTEHCKNCGKPICPVCSVLGLCSYCKENAVNAY</sequence>
<gene>
    <name evidence="4" type="ORF">M9Y10_027391</name>
</gene>
<protein>
    <recommendedName>
        <fullName evidence="3">BEACH domain-containing protein</fullName>
    </recommendedName>
</protein>
<feature type="transmembrane region" description="Helical" evidence="2">
    <location>
        <begin position="485"/>
        <end position="506"/>
    </location>
</feature>
<comment type="caution">
    <text evidence="4">The sequence shown here is derived from an EMBL/GenBank/DDBJ whole genome shotgun (WGS) entry which is preliminary data.</text>
</comment>
<dbReference type="Proteomes" id="UP001470230">
    <property type="component" value="Unassembled WGS sequence"/>
</dbReference>
<proteinExistence type="predicted"/>
<dbReference type="SUPFAM" id="SSF81837">
    <property type="entry name" value="BEACH domain"/>
    <property type="match status" value="1"/>
</dbReference>
<dbReference type="InterPro" id="IPR000409">
    <property type="entry name" value="BEACH_dom"/>
</dbReference>
<evidence type="ECO:0000259" key="3">
    <source>
        <dbReference type="PROSITE" id="PS50197"/>
    </source>
</evidence>
<dbReference type="CDD" id="cd06071">
    <property type="entry name" value="Beach"/>
    <property type="match status" value="1"/>
</dbReference>
<feature type="region of interest" description="Disordered" evidence="1">
    <location>
        <begin position="1690"/>
        <end position="1742"/>
    </location>
</feature>
<evidence type="ECO:0000313" key="4">
    <source>
        <dbReference type="EMBL" id="KAK8841191.1"/>
    </source>
</evidence>
<keyword evidence="2" id="KW-0472">Membrane</keyword>
<feature type="domain" description="BEACH" evidence="3">
    <location>
        <begin position="2079"/>
        <end position="2349"/>
    </location>
</feature>
<dbReference type="EMBL" id="JAPFFF010000042">
    <property type="protein sequence ID" value="KAK8841191.1"/>
    <property type="molecule type" value="Genomic_DNA"/>
</dbReference>
<dbReference type="SUPFAM" id="SSF50969">
    <property type="entry name" value="YVTN repeat-like/Quinoprotein amine dehydrogenase"/>
    <property type="match status" value="1"/>
</dbReference>
<dbReference type="InterPro" id="IPR050865">
    <property type="entry name" value="BEACH_Domain"/>
</dbReference>
<dbReference type="Gene3D" id="1.10.1540.10">
    <property type="entry name" value="BEACH domain"/>
    <property type="match status" value="1"/>
</dbReference>
<feature type="transmembrane region" description="Helical" evidence="2">
    <location>
        <begin position="337"/>
        <end position="360"/>
    </location>
</feature>
<dbReference type="PANTHER" id="PTHR13743:SF123">
    <property type="entry name" value="PROTEIN FAN"/>
    <property type="match status" value="1"/>
</dbReference>
<dbReference type="InterPro" id="IPR036372">
    <property type="entry name" value="BEACH_dom_sf"/>
</dbReference>